<evidence type="ECO:0000313" key="8">
    <source>
        <dbReference type="EnsemblPlants" id="Solyc08g068540.3.1"/>
    </source>
</evidence>
<evidence type="ECO:0000259" key="7">
    <source>
        <dbReference type="PROSITE" id="PS50863"/>
    </source>
</evidence>
<keyword evidence="2" id="KW-0805">Transcription regulation</keyword>
<accession>A0A3Q7HPM3</accession>
<sequence>MPKTSELIELQDTDGNKWKVRCIRRKLRVLLSKGWLNFVTDNSLLVGDVCVFELLKDVQAVELILKVHMFRNRVEENSKNLHTGSLSEPTLSTGKNCILQFDESNHTKSSDAFKPLSSDRTNHKTDTENSFGQQQEKSVVHGSSGNRRKRGRPRDAEANTDTENSSGQQEEKSVVHGSLVIVVKEDDQGMQKQTLTENSSGQQEEKSVVHGSSGNRRKRGRPRVAEANTDTENSSGQQEEKSVVHGSSGNRRKGRRLRDAKANRATTAAKMFTPENPYFMITLGEYHVVRNYILFLCFFLAETSLYLNMFFTHVKTNLTFLLYLDTYFAICPNLQNIPPDFSRDYMPKTSEPIKLQNSDGSKWTAHCVRRKTCMFLSKGWVHFVRDNSLVLGDACVFELIKGIQADELTLKVHIFRNKAEQNSIN</sequence>
<keyword evidence="4" id="KW-0804">Transcription</keyword>
<name>A0A3Q7HPM3_SOLLC</name>
<dbReference type="SUPFAM" id="SSF101936">
    <property type="entry name" value="DNA-binding pseudobarrel domain"/>
    <property type="match status" value="2"/>
</dbReference>
<dbReference type="GO" id="GO:0003677">
    <property type="term" value="F:DNA binding"/>
    <property type="evidence" value="ECO:0007669"/>
    <property type="project" value="UniProtKB-KW"/>
</dbReference>
<proteinExistence type="predicted"/>
<dbReference type="InterPro" id="IPR015300">
    <property type="entry name" value="DNA-bd_pseudobarrel_sf"/>
</dbReference>
<evidence type="ECO:0000256" key="4">
    <source>
        <dbReference type="ARBA" id="ARBA00023163"/>
    </source>
</evidence>
<evidence type="ECO:0000256" key="1">
    <source>
        <dbReference type="ARBA" id="ARBA00004123"/>
    </source>
</evidence>
<evidence type="ECO:0000256" key="5">
    <source>
        <dbReference type="ARBA" id="ARBA00023242"/>
    </source>
</evidence>
<keyword evidence="5" id="KW-0539">Nucleus</keyword>
<dbReference type="InParanoid" id="A0A3Q7HPM3"/>
<evidence type="ECO:0000256" key="3">
    <source>
        <dbReference type="ARBA" id="ARBA00023125"/>
    </source>
</evidence>
<organism evidence="8">
    <name type="scientific">Solanum lycopersicum</name>
    <name type="common">Tomato</name>
    <name type="synonym">Lycopersicon esculentum</name>
    <dbReference type="NCBI Taxonomy" id="4081"/>
    <lineage>
        <taxon>Eukaryota</taxon>
        <taxon>Viridiplantae</taxon>
        <taxon>Streptophyta</taxon>
        <taxon>Embryophyta</taxon>
        <taxon>Tracheophyta</taxon>
        <taxon>Spermatophyta</taxon>
        <taxon>Magnoliopsida</taxon>
        <taxon>eudicotyledons</taxon>
        <taxon>Gunneridae</taxon>
        <taxon>Pentapetalae</taxon>
        <taxon>asterids</taxon>
        <taxon>lamiids</taxon>
        <taxon>Solanales</taxon>
        <taxon>Solanaceae</taxon>
        <taxon>Solanoideae</taxon>
        <taxon>Solaneae</taxon>
        <taxon>Solanum</taxon>
        <taxon>Solanum subgen. Lycopersicon</taxon>
    </lineage>
</organism>
<dbReference type="Gramene" id="Solyc08g068540.3.1">
    <property type="protein sequence ID" value="Solyc08g068540.3.1"/>
    <property type="gene ID" value="Solyc08g068540.3"/>
</dbReference>
<dbReference type="PANTHER" id="PTHR31391:SF131">
    <property type="entry name" value="TF-B3 DOMAIN-CONTAINING PROTEIN"/>
    <property type="match status" value="1"/>
</dbReference>
<dbReference type="InterPro" id="IPR003340">
    <property type="entry name" value="B3_DNA-bd"/>
</dbReference>
<reference evidence="8" key="2">
    <citation type="submission" date="2019-01" db="UniProtKB">
        <authorList>
            <consortium name="EnsemblPlants"/>
        </authorList>
    </citation>
    <scope>IDENTIFICATION</scope>
    <source>
        <strain evidence="8">cv. Heinz 1706</strain>
    </source>
</reference>
<protein>
    <recommendedName>
        <fullName evidence="7">TF-B3 domain-containing protein</fullName>
    </recommendedName>
</protein>
<keyword evidence="3" id="KW-0238">DNA-binding</keyword>
<dbReference type="Pfam" id="PF02362">
    <property type="entry name" value="B3"/>
    <property type="match status" value="2"/>
</dbReference>
<feature type="compositionally biased region" description="Polar residues" evidence="6">
    <location>
        <begin position="159"/>
        <end position="168"/>
    </location>
</feature>
<dbReference type="PROSITE" id="PS50863">
    <property type="entry name" value="B3"/>
    <property type="match status" value="2"/>
</dbReference>
<feature type="domain" description="TF-B3" evidence="7">
    <location>
        <begin position="320"/>
        <end position="418"/>
    </location>
</feature>
<feature type="compositionally biased region" description="Polar residues" evidence="6">
    <location>
        <begin position="128"/>
        <end position="145"/>
    </location>
</feature>
<feature type="domain" description="TF-B3" evidence="7">
    <location>
        <begin position="1"/>
        <end position="73"/>
    </location>
</feature>
<reference evidence="8" key="1">
    <citation type="journal article" date="2012" name="Nature">
        <title>The tomato genome sequence provides insights into fleshy fruit evolution.</title>
        <authorList>
            <consortium name="Tomato Genome Consortium"/>
        </authorList>
    </citation>
    <scope>NUCLEOTIDE SEQUENCE [LARGE SCALE GENOMIC DNA]</scope>
    <source>
        <strain evidence="8">cv. Heinz 1706</strain>
    </source>
</reference>
<dbReference type="Proteomes" id="UP000004994">
    <property type="component" value="Chromosome 8"/>
</dbReference>
<comment type="subcellular location">
    <subcellularLocation>
        <location evidence="1">Nucleus</location>
    </subcellularLocation>
</comment>
<dbReference type="CDD" id="cd10017">
    <property type="entry name" value="B3_DNA"/>
    <property type="match status" value="2"/>
</dbReference>
<dbReference type="EnsemblPlants" id="Solyc08g068540.3.1">
    <property type="protein sequence ID" value="Solyc08g068540.3.1"/>
    <property type="gene ID" value="Solyc08g068540.3"/>
</dbReference>
<evidence type="ECO:0000313" key="9">
    <source>
        <dbReference type="Proteomes" id="UP000004994"/>
    </source>
</evidence>
<feature type="compositionally biased region" description="Polar residues" evidence="6">
    <location>
        <begin position="190"/>
        <end position="202"/>
    </location>
</feature>
<dbReference type="GO" id="GO:0005634">
    <property type="term" value="C:nucleus"/>
    <property type="evidence" value="ECO:0007669"/>
    <property type="project" value="UniProtKB-SubCell"/>
</dbReference>
<feature type="region of interest" description="Disordered" evidence="6">
    <location>
        <begin position="107"/>
        <end position="262"/>
    </location>
</feature>
<evidence type="ECO:0000256" key="2">
    <source>
        <dbReference type="ARBA" id="ARBA00023015"/>
    </source>
</evidence>
<dbReference type="Gene3D" id="2.40.330.10">
    <property type="entry name" value="DNA-binding pseudobarrel domain"/>
    <property type="match status" value="2"/>
</dbReference>
<dbReference type="FunCoup" id="A0A3Q7HPM3">
    <property type="interactions" value="3117"/>
</dbReference>
<dbReference type="STRING" id="4081.A0A3Q7HPM3"/>
<evidence type="ECO:0000256" key="6">
    <source>
        <dbReference type="SAM" id="MobiDB-lite"/>
    </source>
</evidence>
<feature type="compositionally biased region" description="Polar residues" evidence="6">
    <location>
        <begin position="228"/>
        <end position="237"/>
    </location>
</feature>
<dbReference type="PANTHER" id="PTHR31391">
    <property type="entry name" value="B3 DOMAIN-CONTAINING PROTEIN OS11G0197600-RELATED"/>
    <property type="match status" value="1"/>
</dbReference>
<dbReference type="InterPro" id="IPR044837">
    <property type="entry name" value="REM16-like"/>
</dbReference>
<dbReference type="AlphaFoldDB" id="A0A3Q7HPM3"/>
<dbReference type="SMART" id="SM01019">
    <property type="entry name" value="B3"/>
    <property type="match status" value="2"/>
</dbReference>
<keyword evidence="9" id="KW-1185">Reference proteome</keyword>